<dbReference type="CDD" id="cd04301">
    <property type="entry name" value="NAT_SF"/>
    <property type="match status" value="1"/>
</dbReference>
<name>A0A366X6L6_9RHOB</name>
<dbReference type="Proteomes" id="UP000252706">
    <property type="component" value="Unassembled WGS sequence"/>
</dbReference>
<dbReference type="SUPFAM" id="SSF55729">
    <property type="entry name" value="Acyl-CoA N-acyltransferases (Nat)"/>
    <property type="match status" value="1"/>
</dbReference>
<dbReference type="PROSITE" id="PS51186">
    <property type="entry name" value="GNAT"/>
    <property type="match status" value="1"/>
</dbReference>
<protein>
    <recommendedName>
        <fullName evidence="1">N-acetyltransferase domain-containing protein</fullName>
    </recommendedName>
</protein>
<dbReference type="InterPro" id="IPR000182">
    <property type="entry name" value="GNAT_dom"/>
</dbReference>
<dbReference type="AlphaFoldDB" id="A0A366X6L6"/>
<evidence type="ECO:0000313" key="2">
    <source>
        <dbReference type="EMBL" id="RBW57977.1"/>
    </source>
</evidence>
<sequence>MKLIEKPYDLVGHLDSLVAIADNYKTEIGFWPPSSLEDAIWRGRLIAAIANRDGNETVAGFVVFGGVFPNGRIQAVAVNPAFLRQGVAQFLIDNVIAKLESEGYLGVLAKPALDLHVAQKFYEKNNFLKVRTQSGGTARKREIVIRERTLTGPNLLTAMSPKQSLPLLPRTDAQSNLWVIDINVLFDLLKQRRSHYDIASGVFTAALDGRVRIAVTSEFSNELCRSSSDMQEDPLLKLANALPRLRVAADAKRKELATSIHASVFETNKPSQAGSPQALSDCQHLAECIAGNATAFVTSDGVLLRNRRMIRETWGLEVVALDDFHDAIAATELMDDFKPTRGVGFHVCAVNEEVAYDIAKKLHPKGLEGDYFDPHATRTSGHFLAAYGDRQIAIGLLATRSPATLGDAHRVLLLVDHECANAELIADMFLSYKVDAIGRTGLNLINLDDVPGQIAVRKVALQAGFLPGDSEQVLRKAALGAPITPASFSALADRTRLAYGQGQSHLFPSKFEDFDDLLKTDEQKFQSIEGYISPTLIAANNRRVSIQPIGRAYADELLGTSPQISLLDQYEGAFRSKKIYVSSGRSKNLFKTNQIIMFYESSRTGGRGAVVAAARVDNVVVQQKNETGRSDMKKTVVESVDRFSASGEVTMTSFSSLLRFPHPVSLDVLQELGAAGTQNLQTATVIATAAAQKIFDRGWASGR</sequence>
<evidence type="ECO:0000259" key="1">
    <source>
        <dbReference type="PROSITE" id="PS51186"/>
    </source>
</evidence>
<dbReference type="Pfam" id="PF00583">
    <property type="entry name" value="Acetyltransf_1"/>
    <property type="match status" value="1"/>
</dbReference>
<dbReference type="InterPro" id="IPR016181">
    <property type="entry name" value="Acyl_CoA_acyltransferase"/>
</dbReference>
<comment type="caution">
    <text evidence="2">The sequence shown here is derived from an EMBL/GenBank/DDBJ whole genome shotgun (WGS) entry which is preliminary data.</text>
</comment>
<proteinExistence type="predicted"/>
<dbReference type="GO" id="GO:0016747">
    <property type="term" value="F:acyltransferase activity, transferring groups other than amino-acyl groups"/>
    <property type="evidence" value="ECO:0007669"/>
    <property type="project" value="InterPro"/>
</dbReference>
<feature type="domain" description="N-acetyltransferase" evidence="1">
    <location>
        <begin position="3"/>
        <end position="166"/>
    </location>
</feature>
<dbReference type="OrthoDB" id="7825539at2"/>
<gene>
    <name evidence="2" type="ORF">DS909_07505</name>
</gene>
<dbReference type="EMBL" id="QOCE01000017">
    <property type="protein sequence ID" value="RBW57977.1"/>
    <property type="molecule type" value="Genomic_DNA"/>
</dbReference>
<reference evidence="2 3" key="1">
    <citation type="submission" date="2018-07" db="EMBL/GenBank/DDBJ databases">
        <title>Modular assembly of carbohydrate-degrading microbial communities in the ocean.</title>
        <authorList>
            <person name="Enke T.N."/>
            <person name="Datta M.S."/>
            <person name="Schwartzman J.A."/>
            <person name="Cermak N."/>
            <person name="Schmitz D.A."/>
            <person name="Barrere J."/>
            <person name="Cordero O.X."/>
        </authorList>
    </citation>
    <scope>NUCLEOTIDE SEQUENCE [LARGE SCALE GENOMIC DNA]</scope>
    <source>
        <strain evidence="2 3">C3M10</strain>
    </source>
</reference>
<dbReference type="RefSeq" id="WP_113822836.1">
    <property type="nucleotide sequence ID" value="NZ_QOCE01000017.1"/>
</dbReference>
<dbReference type="Gene3D" id="3.40.630.30">
    <property type="match status" value="1"/>
</dbReference>
<organism evidence="2 3">
    <name type="scientific">Phaeobacter gallaeciensis</name>
    <dbReference type="NCBI Taxonomy" id="60890"/>
    <lineage>
        <taxon>Bacteria</taxon>
        <taxon>Pseudomonadati</taxon>
        <taxon>Pseudomonadota</taxon>
        <taxon>Alphaproteobacteria</taxon>
        <taxon>Rhodobacterales</taxon>
        <taxon>Roseobacteraceae</taxon>
        <taxon>Phaeobacter</taxon>
    </lineage>
</organism>
<evidence type="ECO:0000313" key="3">
    <source>
        <dbReference type="Proteomes" id="UP000252706"/>
    </source>
</evidence>
<accession>A0A366X6L6</accession>